<dbReference type="Proteomes" id="UP000525652">
    <property type="component" value="Unassembled WGS sequence"/>
</dbReference>
<reference evidence="8 9" key="1">
    <citation type="submission" date="2020-07" db="EMBL/GenBank/DDBJ databases">
        <authorList>
            <person name="Feng X."/>
        </authorList>
    </citation>
    <scope>NUCLEOTIDE SEQUENCE [LARGE SCALE GENOMIC DNA]</scope>
    <source>
        <strain evidence="8 9">JCM14086</strain>
    </source>
</reference>
<evidence type="ECO:0000256" key="1">
    <source>
        <dbReference type="ARBA" id="ARBA00004167"/>
    </source>
</evidence>
<dbReference type="InterPro" id="IPR010200">
    <property type="entry name" value="HflC"/>
</dbReference>
<protein>
    <recommendedName>
        <fullName evidence="6">Protein HflC</fullName>
    </recommendedName>
</protein>
<dbReference type="Gene3D" id="3.30.479.30">
    <property type="entry name" value="Band 7 domain"/>
    <property type="match status" value="1"/>
</dbReference>
<keyword evidence="3" id="KW-0812">Transmembrane</keyword>
<dbReference type="SMART" id="SM00244">
    <property type="entry name" value="PHB"/>
    <property type="match status" value="1"/>
</dbReference>
<evidence type="ECO:0000313" key="9">
    <source>
        <dbReference type="Proteomes" id="UP000525652"/>
    </source>
</evidence>
<feature type="domain" description="Band 7" evidence="7">
    <location>
        <begin position="29"/>
        <end position="242"/>
    </location>
</feature>
<sequence length="354" mass="39392">MTAARKRNPAVLWILGLIAAIVLVAAAWTSLYTISEWEQAVITEFGEVVGDPVTQAGLHVKRPWQQVRRFDSRLQRWDGRQTTTITRDRKTVNVDVTARWRIDDAKQFLEAVNSINQADTRLNGIIAGAVKDEIAKYDLYEVIRSSNGILDIKTEELSIKLDSGDLEEISVEEVATLGSDLPELHQSTDGAYLAGRPIVLQGILQEARKRLAQIGLGIALEDILIKQLNYTQEIESNVYAQMNAELQKISAGFRSNGKKRAEQRLGEMERELARISSEAEQRAQVIRGQAEAKAIRIYAEAYNQDPGFYRFLRTLQAYDKGLGGNSRILIGSGSPFFDLLNSIDSTDSAAEGNP</sequence>
<comment type="caution">
    <text evidence="8">The sequence shown here is derived from an EMBL/GenBank/DDBJ whole genome shotgun (WGS) entry which is preliminary data.</text>
</comment>
<evidence type="ECO:0000256" key="6">
    <source>
        <dbReference type="PIRNR" id="PIRNR005651"/>
    </source>
</evidence>
<accession>A0A7X1AYI8</accession>
<dbReference type="PIRSF" id="PIRSF005651">
    <property type="entry name" value="HflC"/>
    <property type="match status" value="1"/>
</dbReference>
<evidence type="ECO:0000259" key="7">
    <source>
        <dbReference type="SMART" id="SM00244"/>
    </source>
</evidence>
<proteinExistence type="inferred from homology"/>
<dbReference type="GO" id="GO:0016020">
    <property type="term" value="C:membrane"/>
    <property type="evidence" value="ECO:0007669"/>
    <property type="project" value="UniProtKB-SubCell"/>
</dbReference>
<comment type="subcellular location">
    <subcellularLocation>
        <location evidence="1">Membrane</location>
        <topology evidence="1">Single-pass membrane protein</topology>
    </subcellularLocation>
</comment>
<keyword evidence="9" id="KW-1185">Reference proteome</keyword>
<keyword evidence="8" id="KW-0378">Hydrolase</keyword>
<dbReference type="Pfam" id="PF01145">
    <property type="entry name" value="Band_7"/>
    <property type="match status" value="1"/>
</dbReference>
<keyword evidence="8" id="KW-0645">Protease</keyword>
<evidence type="ECO:0000256" key="2">
    <source>
        <dbReference type="ARBA" id="ARBA00007862"/>
    </source>
</evidence>
<dbReference type="CDD" id="cd03405">
    <property type="entry name" value="SPFH_HflC"/>
    <property type="match status" value="1"/>
</dbReference>
<evidence type="ECO:0000256" key="5">
    <source>
        <dbReference type="ARBA" id="ARBA00023136"/>
    </source>
</evidence>
<name>A0A7X1AYI8_9BACT</name>
<dbReference type="GO" id="GO:0006508">
    <property type="term" value="P:proteolysis"/>
    <property type="evidence" value="ECO:0007669"/>
    <property type="project" value="UniProtKB-KW"/>
</dbReference>
<dbReference type="RefSeq" id="WP_185693012.1">
    <property type="nucleotide sequence ID" value="NZ_JACHVA010000086.1"/>
</dbReference>
<organism evidence="8 9">
    <name type="scientific">Puniceicoccus vermicola</name>
    <dbReference type="NCBI Taxonomy" id="388746"/>
    <lineage>
        <taxon>Bacteria</taxon>
        <taxon>Pseudomonadati</taxon>
        <taxon>Verrucomicrobiota</taxon>
        <taxon>Opitutia</taxon>
        <taxon>Puniceicoccales</taxon>
        <taxon>Puniceicoccaceae</taxon>
        <taxon>Puniceicoccus</taxon>
    </lineage>
</organism>
<dbReference type="GO" id="GO:0008233">
    <property type="term" value="F:peptidase activity"/>
    <property type="evidence" value="ECO:0007669"/>
    <property type="project" value="UniProtKB-KW"/>
</dbReference>
<evidence type="ECO:0000313" key="8">
    <source>
        <dbReference type="EMBL" id="MBC2602322.1"/>
    </source>
</evidence>
<dbReference type="PANTHER" id="PTHR42911">
    <property type="entry name" value="MODULATOR OF FTSH PROTEASE HFLC"/>
    <property type="match status" value="1"/>
</dbReference>
<comment type="similarity">
    <text evidence="2 6">Belongs to the band 7/mec-2 family. HflC subfamily.</text>
</comment>
<evidence type="ECO:0000256" key="4">
    <source>
        <dbReference type="ARBA" id="ARBA00022989"/>
    </source>
</evidence>
<dbReference type="PANTHER" id="PTHR42911:SF1">
    <property type="entry name" value="MODULATOR OF FTSH PROTEASE HFLC"/>
    <property type="match status" value="1"/>
</dbReference>
<dbReference type="SUPFAM" id="SSF117892">
    <property type="entry name" value="Band 7/SPFH domain"/>
    <property type="match status" value="1"/>
</dbReference>
<evidence type="ECO:0000256" key="3">
    <source>
        <dbReference type="ARBA" id="ARBA00022692"/>
    </source>
</evidence>
<keyword evidence="5" id="KW-0472">Membrane</keyword>
<keyword evidence="4" id="KW-1133">Transmembrane helix</keyword>
<dbReference type="InterPro" id="IPR036013">
    <property type="entry name" value="Band_7/SPFH_dom_sf"/>
</dbReference>
<dbReference type="NCBIfam" id="TIGR01932">
    <property type="entry name" value="hflC"/>
    <property type="match status" value="1"/>
</dbReference>
<dbReference type="AlphaFoldDB" id="A0A7X1AYI8"/>
<gene>
    <name evidence="8" type="primary">hflC</name>
    <name evidence="8" type="ORF">H5P30_11090</name>
</gene>
<comment type="function">
    <text evidence="6">HflC and HflK could regulate a protease.</text>
</comment>
<dbReference type="InterPro" id="IPR001107">
    <property type="entry name" value="Band_7"/>
</dbReference>
<dbReference type="EMBL" id="JACHVA010000086">
    <property type="protein sequence ID" value="MBC2602322.1"/>
    <property type="molecule type" value="Genomic_DNA"/>
</dbReference>